<organism evidence="4 5">
    <name type="scientific">Thalassomonas viridans</name>
    <dbReference type="NCBI Taxonomy" id="137584"/>
    <lineage>
        <taxon>Bacteria</taxon>
        <taxon>Pseudomonadati</taxon>
        <taxon>Pseudomonadota</taxon>
        <taxon>Gammaproteobacteria</taxon>
        <taxon>Alteromonadales</taxon>
        <taxon>Colwelliaceae</taxon>
        <taxon>Thalassomonas</taxon>
    </lineage>
</organism>
<dbReference type="PANTHER" id="PTHR12151:SF25">
    <property type="entry name" value="LINALOOL DEHYDRATASE_ISOMERASE DOMAIN-CONTAINING PROTEIN"/>
    <property type="match status" value="1"/>
</dbReference>
<sequence>MRRSKLGINWSVRSKLNMSLAIIGGFLLALIWLLLYLPEAISSLSYSLLNYTKSADAGPIGAPLTKVRLSKGTKLTPGIEMGSFQLRDHNNNVFNNQALKGRWHLISYGYTSCPDICPNTLLLLNQLENKLKAGNRFADLHFLFYSIDPGRDSAEKLALYVTYFSENLTGIRADETTGSRAFEQDLGIKAVVNSKGENGDYQVSHGVALYLINPDGQLQAVFQPLRDPFGNRAFDLGHLYRDYLWIRDNLG</sequence>
<gene>
    <name evidence="4" type="ORF">SG34_003495</name>
</gene>
<keyword evidence="2" id="KW-0479">Metal-binding</keyword>
<dbReference type="Proteomes" id="UP000032352">
    <property type="component" value="Chromosome"/>
</dbReference>
<evidence type="ECO:0000256" key="1">
    <source>
        <dbReference type="ARBA" id="ARBA00010996"/>
    </source>
</evidence>
<dbReference type="Pfam" id="PF02630">
    <property type="entry name" value="SCO1-SenC"/>
    <property type="match status" value="1"/>
</dbReference>
<dbReference type="SUPFAM" id="SSF52833">
    <property type="entry name" value="Thioredoxin-like"/>
    <property type="match status" value="1"/>
</dbReference>
<reference evidence="4 5" key="1">
    <citation type="journal article" date="2015" name="Genome Announc.">
        <title>Draft Genome Sequences of Marine Isolates of Thalassomonas viridans and Thalassomonas actiniarum.</title>
        <authorList>
            <person name="Olonade I."/>
            <person name="van Zyl L.J."/>
            <person name="Trindade M."/>
        </authorList>
    </citation>
    <scope>NUCLEOTIDE SEQUENCE [LARGE SCALE GENOMIC DNA]</scope>
    <source>
        <strain evidence="4 5">XOM25</strain>
    </source>
</reference>
<proteinExistence type="inferred from homology"/>
<dbReference type="RefSeq" id="WP_161797983.1">
    <property type="nucleotide sequence ID" value="NZ_CP059733.1"/>
</dbReference>
<evidence type="ECO:0000256" key="2">
    <source>
        <dbReference type="PIRSR" id="PIRSR603782-1"/>
    </source>
</evidence>
<reference evidence="4 5" key="2">
    <citation type="journal article" date="2022" name="Mar. Drugs">
        <title>Bioassay-Guided Fractionation Leads to the Detection of Cholic Acid Generated by the Rare Thalassomonas sp.</title>
        <authorList>
            <person name="Pheiffer F."/>
            <person name="Schneider Y.K."/>
            <person name="Hansen E.H."/>
            <person name="Andersen J.H."/>
            <person name="Isaksson J."/>
            <person name="Busche T."/>
            <person name="R C."/>
            <person name="Kalinowski J."/>
            <person name="Zyl L.V."/>
            <person name="Trindade M."/>
        </authorList>
    </citation>
    <scope>NUCLEOTIDE SEQUENCE [LARGE SCALE GENOMIC DNA]</scope>
    <source>
        <strain evidence="4 5">XOM25</strain>
    </source>
</reference>
<dbReference type="InterPro" id="IPR036249">
    <property type="entry name" value="Thioredoxin-like_sf"/>
</dbReference>
<keyword evidence="5" id="KW-1185">Reference proteome</keyword>
<keyword evidence="3" id="KW-1015">Disulfide bond</keyword>
<dbReference type="PANTHER" id="PTHR12151">
    <property type="entry name" value="ELECTRON TRANSPORT PROTIN SCO1/SENC FAMILY MEMBER"/>
    <property type="match status" value="1"/>
</dbReference>
<comment type="similarity">
    <text evidence="1">Belongs to the SCO1/2 family.</text>
</comment>
<evidence type="ECO:0000313" key="4">
    <source>
        <dbReference type="EMBL" id="WDE06007.1"/>
    </source>
</evidence>
<dbReference type="InterPro" id="IPR003782">
    <property type="entry name" value="SCO1/SenC"/>
</dbReference>
<evidence type="ECO:0000256" key="3">
    <source>
        <dbReference type="PIRSR" id="PIRSR603782-2"/>
    </source>
</evidence>
<feature type="disulfide bond" description="Redox-active" evidence="3">
    <location>
        <begin position="113"/>
        <end position="117"/>
    </location>
</feature>
<feature type="binding site" evidence="2">
    <location>
        <position position="117"/>
    </location>
    <ligand>
        <name>Cu cation</name>
        <dbReference type="ChEBI" id="CHEBI:23378"/>
    </ligand>
</feature>
<dbReference type="GO" id="GO:0046872">
    <property type="term" value="F:metal ion binding"/>
    <property type="evidence" value="ECO:0007669"/>
    <property type="project" value="UniProtKB-KW"/>
</dbReference>
<accession>A0AAE9Z482</accession>
<evidence type="ECO:0000313" key="5">
    <source>
        <dbReference type="Proteomes" id="UP000032352"/>
    </source>
</evidence>
<name>A0AAE9Z482_9GAMM</name>
<dbReference type="Gene3D" id="3.40.30.10">
    <property type="entry name" value="Glutaredoxin"/>
    <property type="match status" value="1"/>
</dbReference>
<keyword evidence="2" id="KW-0186">Copper</keyword>
<protein>
    <submittedName>
        <fullName evidence="4">SCO family protein</fullName>
    </submittedName>
</protein>
<dbReference type="CDD" id="cd02968">
    <property type="entry name" value="SCO"/>
    <property type="match status" value="1"/>
</dbReference>
<dbReference type="KEGG" id="tvd:SG34_003495"/>
<feature type="binding site" evidence="2">
    <location>
        <position position="205"/>
    </location>
    <ligand>
        <name>Cu cation</name>
        <dbReference type="ChEBI" id="CHEBI:23378"/>
    </ligand>
</feature>
<feature type="binding site" evidence="2">
    <location>
        <position position="113"/>
    </location>
    <ligand>
        <name>Cu cation</name>
        <dbReference type="ChEBI" id="CHEBI:23378"/>
    </ligand>
</feature>
<dbReference type="AlphaFoldDB" id="A0AAE9Z482"/>
<dbReference type="EMBL" id="CP059733">
    <property type="protein sequence ID" value="WDE06007.1"/>
    <property type="molecule type" value="Genomic_DNA"/>
</dbReference>